<dbReference type="EMBL" id="JQ948086">
    <property type="protein sequence ID" value="AFN80659.1"/>
    <property type="molecule type" value="Genomic_DNA"/>
</dbReference>
<protein>
    <submittedName>
        <fullName evidence="2">Movement protein</fullName>
    </submittedName>
</protein>
<keyword evidence="1" id="KW-0812">Transmembrane</keyword>
<keyword evidence="1" id="KW-1133">Transmembrane helix</keyword>
<accession>J7FG31</accession>
<evidence type="ECO:0000313" key="3">
    <source>
        <dbReference type="EMBL" id="AFN80659.1"/>
    </source>
</evidence>
<sequence>MAEYPQSALVVSGAIPRRSQDESFASSLKVTALSLFAAFIAACVLSFIYKTCIAEFITQYRLSGLSSVTSSGFGRTVEDPPAVPRTASEVSIPVAVRSGIPPVISGPSGIPGN</sequence>
<evidence type="ECO:0000313" key="2">
    <source>
        <dbReference type="EMBL" id="AFN80655.1"/>
    </source>
</evidence>
<proteinExistence type="predicted"/>
<keyword evidence="1" id="KW-0472">Membrane</keyword>
<dbReference type="EMBL" id="JQ948085">
    <property type="protein sequence ID" value="AFN80655.1"/>
    <property type="molecule type" value="Genomic_DNA"/>
</dbReference>
<organism evidence="2">
    <name type="scientific">Paspalum dilatatum striate mosaic virus</name>
    <dbReference type="NCBI Taxonomy" id="1196236"/>
    <lineage>
        <taxon>Viruses</taxon>
        <taxon>Monodnaviria</taxon>
        <taxon>Shotokuvirae</taxon>
        <taxon>Cressdnaviricota</taxon>
        <taxon>Repensiviricetes</taxon>
        <taxon>Geplafuvirales</taxon>
        <taxon>Geminiviridae</taxon>
        <taxon>Mastrevirus</taxon>
        <taxon>Mastrevirus dilatati</taxon>
    </lineage>
</organism>
<evidence type="ECO:0000256" key="1">
    <source>
        <dbReference type="SAM" id="Phobius"/>
    </source>
</evidence>
<reference evidence="2" key="1">
    <citation type="journal article" date="2012" name="Virus Res.">
        <title>Australian monocot-infecting mastrevirus diversity rivals that in Africa.</title>
        <authorList>
            <person name="Kraberger S."/>
            <person name="Thomas J.E."/>
            <person name="Geering A.D."/>
            <person name="Dayaram A."/>
            <person name="Stainton D."/>
            <person name="Hadfield J."/>
            <person name="Walters M."/>
            <person name="Parmenter K.S."/>
            <person name="van Brunschot S."/>
            <person name="Collings D.A."/>
            <person name="Martin D.P."/>
            <person name="Varsani A."/>
        </authorList>
    </citation>
    <scope>NUCLEOTIDE SEQUENCE</scope>
    <source>
        <strain evidence="2">AU-QG44-2011</strain>
        <strain evidence="3">AU-QG45-2011</strain>
    </source>
</reference>
<name>J7FG31_9GEMI</name>
<feature type="transmembrane region" description="Helical" evidence="1">
    <location>
        <begin position="30"/>
        <end position="49"/>
    </location>
</feature>